<dbReference type="VEuPathDB" id="FungiDB:BDBG_04800"/>
<gene>
    <name evidence="7" type="ORF">BDBG_04800</name>
</gene>
<feature type="compositionally biased region" description="Polar residues" evidence="5">
    <location>
        <begin position="1018"/>
        <end position="1027"/>
    </location>
</feature>
<dbReference type="Pfam" id="PF10497">
    <property type="entry name" value="zf-4CXXC_R1"/>
    <property type="match status" value="1"/>
</dbReference>
<reference evidence="8" key="1">
    <citation type="journal article" date="2015" name="PLoS Genet.">
        <title>The dynamic genome and transcriptome of the human fungal pathogen Blastomyces and close relative Emmonsia.</title>
        <authorList>
            <person name="Munoz J.F."/>
            <person name="Gauthier G.M."/>
            <person name="Desjardins C.A."/>
            <person name="Gallo J.E."/>
            <person name="Holder J."/>
            <person name="Sullivan T.D."/>
            <person name="Marty A.J."/>
            <person name="Carmen J.C."/>
            <person name="Chen Z."/>
            <person name="Ding L."/>
            <person name="Gujja S."/>
            <person name="Magrini V."/>
            <person name="Misas E."/>
            <person name="Mitreva M."/>
            <person name="Priest M."/>
            <person name="Saif S."/>
            <person name="Whiston E.A."/>
            <person name="Young S."/>
            <person name="Zeng Q."/>
            <person name="Goldman W.E."/>
            <person name="Mardis E.R."/>
            <person name="Taylor J.W."/>
            <person name="McEwen J.G."/>
            <person name="Clay O.K."/>
            <person name="Klein B.S."/>
            <person name="Cuomo C.A."/>
        </authorList>
    </citation>
    <scope>NUCLEOTIDE SEQUENCE [LARGE SCALE GENOMIC DNA]</scope>
    <source>
        <strain evidence="8">SLH14081</strain>
    </source>
</reference>
<evidence type="ECO:0000313" key="8">
    <source>
        <dbReference type="Proteomes" id="UP000002038"/>
    </source>
</evidence>
<feature type="compositionally biased region" description="Polar residues" evidence="5">
    <location>
        <begin position="910"/>
        <end position="921"/>
    </location>
</feature>
<dbReference type="SUPFAM" id="SSF51197">
    <property type="entry name" value="Clavaminate synthase-like"/>
    <property type="match status" value="1"/>
</dbReference>
<dbReference type="KEGG" id="bgh:BDBG_04800"/>
<dbReference type="Gene3D" id="2.60.120.650">
    <property type="entry name" value="Cupin"/>
    <property type="match status" value="1"/>
</dbReference>
<dbReference type="AlphaFoldDB" id="A0A179UKG1"/>
<dbReference type="Proteomes" id="UP000002038">
    <property type="component" value="Unassembled WGS sequence"/>
</dbReference>
<evidence type="ECO:0000256" key="4">
    <source>
        <dbReference type="ARBA" id="ARBA00023242"/>
    </source>
</evidence>
<keyword evidence="8" id="KW-1185">Reference proteome</keyword>
<keyword evidence="4" id="KW-0539">Nucleus</keyword>
<dbReference type="EMBL" id="GG657455">
    <property type="protein sequence ID" value="OAT08535.1"/>
    <property type="molecule type" value="Genomic_DNA"/>
</dbReference>
<protein>
    <submittedName>
        <fullName evidence="7">JmjC domain-containing protein</fullName>
    </submittedName>
</protein>
<evidence type="ECO:0000256" key="1">
    <source>
        <dbReference type="ARBA" id="ARBA00004123"/>
    </source>
</evidence>
<dbReference type="PROSITE" id="PS51184">
    <property type="entry name" value="JMJC"/>
    <property type="match status" value="1"/>
</dbReference>
<dbReference type="Pfam" id="PF02373">
    <property type="entry name" value="JmjC"/>
    <property type="match status" value="1"/>
</dbReference>
<evidence type="ECO:0000256" key="2">
    <source>
        <dbReference type="ARBA" id="ARBA00023015"/>
    </source>
</evidence>
<dbReference type="RefSeq" id="XP_031578336.1">
    <property type="nucleotide sequence ID" value="XM_031721845.1"/>
</dbReference>
<keyword evidence="2" id="KW-0805">Transcription regulation</keyword>
<evidence type="ECO:0000259" key="6">
    <source>
        <dbReference type="PROSITE" id="PS51184"/>
    </source>
</evidence>
<dbReference type="GeneID" id="8504707"/>
<dbReference type="SMART" id="SM00558">
    <property type="entry name" value="JmjC"/>
    <property type="match status" value="1"/>
</dbReference>
<sequence length="1072" mass="122844">MPSPSHPRAAFEPISPDLDLVALVESTPNFDYVVRIHCDAIIEQGIENFEKLVLLHVIIGGRPLVIEGYQDRLEKWIFGLQWLKDNHGSKIENARNLTTKSNLPLSINHYLKNMSLLTDQWNAKNYKDTNRQRIYLKDIDCPSVWYEKLKDLLPPFLYYLNESTNERGSKAGDLMSSLPPEMRAENLMCYIGHEGTYTPAHREMCATLGHNIMVETSTGSVEDGKPTKPGSSIWFMTETKDRHLVSEYWLSTLGHDIEIENHFAQINAWKAAPFKTYIVEQRVGDLILIPPLAPHQVWNRGTRTMKVAWNRTTVETLEMAINEALPKARMVCRDEQYKNKAIVYYTLNKYSTLLRDTHHGHYTHNIRQLQKDFRRLFSLYTKILISESYSRNMSEPRNVEYLPFNSNVTCSYCRCNIFNRFLTCPSCVGKLPDGDDDTYDICMECYSIGRSCACVSKLRWVEQFRWKDLVRNYDTWRNQIIQFDKRSDPSQLPQTLPIERERTGKKTLAEICQEELKRRPWTDITKTPDREEEEEDIIETNDDGRVRKRRKIRRSEKWRKEHGSCHICKTPEPSWKQASCSTCGLNYCYGSLFRAFEISPRTVLENPNWTCPRCRKICSCGACRRDPTMKPFEPSGTLLGHDTRKVADPRSVESLVDFSQSNLTWLKKAGDHPQNQDTRRIRKRLEEAQKAKSIDPTLDEHYMDPVEGGILRLARQENIPVDPTLSNFNVAEEEAIPIDPAMMSGQYEALAPNPHFAMPDNAMFQEEMSDRYEATEVITFEYPDPETTPPGAAQDQANKTAMDINSQNNGLVQHPNVNSYQEFGMDGVVDLSSNAIIQSDILSANAIKYTNRTQPDRLQTYRPEDDDDFRLRKLRKQRQWKPKGKPGRKRGRAKVTYMEVIDPSSEEDQPPTNAGKQNSIHVTGTRRSGRRVSSTRHNNESSLANAPVLEATSPEPERAPEREPERERERDRSHPSTASSHPAVNAEDVDMESSTPNELSLPPNSSPATAKGGGNPPGTLTVNTQSQPSPPERLESQSHPMTEAERNRKAKMMAVRWAEGRGREEDESDGWS</sequence>
<dbReference type="InterPro" id="IPR003347">
    <property type="entry name" value="JmjC_dom"/>
</dbReference>
<accession>A0A179UKG1</accession>
<organism evidence="7 8">
    <name type="scientific">Blastomyces gilchristii (strain SLH14081)</name>
    <name type="common">Blastomyces dermatitidis</name>
    <dbReference type="NCBI Taxonomy" id="559298"/>
    <lineage>
        <taxon>Eukaryota</taxon>
        <taxon>Fungi</taxon>
        <taxon>Dikarya</taxon>
        <taxon>Ascomycota</taxon>
        <taxon>Pezizomycotina</taxon>
        <taxon>Eurotiomycetes</taxon>
        <taxon>Eurotiomycetidae</taxon>
        <taxon>Onygenales</taxon>
        <taxon>Ajellomycetaceae</taxon>
        <taxon>Blastomyces</taxon>
    </lineage>
</organism>
<evidence type="ECO:0000256" key="3">
    <source>
        <dbReference type="ARBA" id="ARBA00023163"/>
    </source>
</evidence>
<name>A0A179UKG1_BLAGS</name>
<proteinExistence type="predicted"/>
<feature type="domain" description="JmjC" evidence="6">
    <location>
        <begin position="142"/>
        <end position="328"/>
    </location>
</feature>
<keyword evidence="3" id="KW-0804">Transcription</keyword>
<feature type="compositionally biased region" description="Basic and acidic residues" evidence="5">
    <location>
        <begin position="1032"/>
        <end position="1047"/>
    </location>
</feature>
<evidence type="ECO:0000256" key="5">
    <source>
        <dbReference type="SAM" id="MobiDB-lite"/>
    </source>
</evidence>
<comment type="subcellular location">
    <subcellularLocation>
        <location evidence="1">Nucleus</location>
    </subcellularLocation>
</comment>
<feature type="region of interest" description="Disordered" evidence="5">
    <location>
        <begin position="902"/>
        <end position="1072"/>
    </location>
</feature>
<evidence type="ECO:0000313" key="7">
    <source>
        <dbReference type="EMBL" id="OAT08535.1"/>
    </source>
</evidence>
<dbReference type="GO" id="GO:0005634">
    <property type="term" value="C:nucleus"/>
    <property type="evidence" value="ECO:0007669"/>
    <property type="project" value="UniProtKB-SubCell"/>
</dbReference>
<dbReference type="OrthoDB" id="298344at2759"/>
<feature type="compositionally biased region" description="Basic and acidic residues" evidence="5">
    <location>
        <begin position="955"/>
        <end position="974"/>
    </location>
</feature>
<dbReference type="InterPro" id="IPR018866">
    <property type="entry name" value="Znf-4CXXC_R1"/>
</dbReference>
<feature type="compositionally biased region" description="Low complexity" evidence="5">
    <location>
        <begin position="992"/>
        <end position="1007"/>
    </location>
</feature>